<evidence type="ECO:0000259" key="1">
    <source>
        <dbReference type="Pfam" id="PF12146"/>
    </source>
</evidence>
<dbReference type="AlphaFoldDB" id="A0A543I6U0"/>
<dbReference type="GO" id="GO:0016787">
    <property type="term" value="F:hydrolase activity"/>
    <property type="evidence" value="ECO:0007669"/>
    <property type="project" value="UniProtKB-KW"/>
</dbReference>
<dbReference type="RefSeq" id="WP_141916353.1">
    <property type="nucleotide sequence ID" value="NZ_BAAAYS010000014.1"/>
</dbReference>
<gene>
    <name evidence="2" type="ORF">FB466_1042</name>
</gene>
<keyword evidence="2" id="KW-0378">Hydrolase</keyword>
<dbReference type="PANTHER" id="PTHR11614">
    <property type="entry name" value="PHOSPHOLIPASE-RELATED"/>
    <property type="match status" value="1"/>
</dbReference>
<dbReference type="Proteomes" id="UP000318331">
    <property type="component" value="Unassembled WGS sequence"/>
</dbReference>
<protein>
    <submittedName>
        <fullName evidence="2">Alpha-beta hydrolase superfamily lysophospholipase</fullName>
    </submittedName>
</protein>
<feature type="domain" description="Serine aminopeptidase S33" evidence="1">
    <location>
        <begin position="21"/>
        <end position="262"/>
    </location>
</feature>
<dbReference type="InterPro" id="IPR022742">
    <property type="entry name" value="Hydrolase_4"/>
</dbReference>
<dbReference type="Gene3D" id="3.40.50.1820">
    <property type="entry name" value="alpha/beta hydrolase"/>
    <property type="match status" value="1"/>
</dbReference>
<organism evidence="2 3">
    <name type="scientific">Klugiella xanthotipulae</name>
    <dbReference type="NCBI Taxonomy" id="244735"/>
    <lineage>
        <taxon>Bacteria</taxon>
        <taxon>Bacillati</taxon>
        <taxon>Actinomycetota</taxon>
        <taxon>Actinomycetes</taxon>
        <taxon>Micrococcales</taxon>
        <taxon>Microbacteriaceae</taxon>
        <taxon>Klugiella</taxon>
    </lineage>
</organism>
<dbReference type="InterPro" id="IPR029058">
    <property type="entry name" value="AB_hydrolase_fold"/>
</dbReference>
<accession>A0A543I6U0</accession>
<dbReference type="SUPFAM" id="SSF53474">
    <property type="entry name" value="alpha/beta-Hydrolases"/>
    <property type="match status" value="1"/>
</dbReference>
<dbReference type="InterPro" id="IPR051044">
    <property type="entry name" value="MAG_DAG_Lipase"/>
</dbReference>
<comment type="caution">
    <text evidence="2">The sequence shown here is derived from an EMBL/GenBank/DDBJ whole genome shotgun (WGS) entry which is preliminary data.</text>
</comment>
<dbReference type="OrthoDB" id="9806902at2"/>
<proteinExistence type="predicted"/>
<sequence>MPRYLDDYGVPITYNEWLVAAPRAVIQIVHGIGEHAGRYTELAGVLNAAGYSVVADDHRGHGATGIDQYGGDTSRLGHLGVGGLRATEKAIRRLGTLIRIAHPGVPVVYLGHSWGSLMGQRLLNAHPEDYDAVVFTGSAYRMPGFLEAGPLNKRYAHLGDTGFEWLSRDPEVHHAFVADPLTFEANILRLFGLRDALRLFGRPRRALAANPPLLLMAGDDDPVGGEKSVERLAHEYVRRSGLTEVTAIIYEGARHEIFNETNRDEVYADLVEWLNLNLPIYEATLRKCTSPQTSVSHSEPSPRG</sequence>
<evidence type="ECO:0000313" key="3">
    <source>
        <dbReference type="Proteomes" id="UP000318331"/>
    </source>
</evidence>
<reference evidence="2 3" key="1">
    <citation type="submission" date="2019-06" db="EMBL/GenBank/DDBJ databases">
        <title>Sequencing the genomes of 1000 actinobacteria strains.</title>
        <authorList>
            <person name="Klenk H.-P."/>
        </authorList>
    </citation>
    <scope>NUCLEOTIDE SEQUENCE [LARGE SCALE GENOMIC DNA]</scope>
    <source>
        <strain evidence="2 3">DSM 18031</strain>
    </source>
</reference>
<dbReference type="Pfam" id="PF12146">
    <property type="entry name" value="Hydrolase_4"/>
    <property type="match status" value="1"/>
</dbReference>
<evidence type="ECO:0000313" key="2">
    <source>
        <dbReference type="EMBL" id="TQM66210.1"/>
    </source>
</evidence>
<name>A0A543I6U0_9MICO</name>
<keyword evidence="3" id="KW-1185">Reference proteome</keyword>
<dbReference type="EMBL" id="VFPN01000001">
    <property type="protein sequence ID" value="TQM66210.1"/>
    <property type="molecule type" value="Genomic_DNA"/>
</dbReference>